<name>A0A0E9WAQ4_ANGAN</name>
<proteinExistence type="predicted"/>
<organism evidence="2">
    <name type="scientific">Anguilla anguilla</name>
    <name type="common">European freshwater eel</name>
    <name type="synonym">Muraena anguilla</name>
    <dbReference type="NCBI Taxonomy" id="7936"/>
    <lineage>
        <taxon>Eukaryota</taxon>
        <taxon>Metazoa</taxon>
        <taxon>Chordata</taxon>
        <taxon>Craniata</taxon>
        <taxon>Vertebrata</taxon>
        <taxon>Euteleostomi</taxon>
        <taxon>Actinopterygii</taxon>
        <taxon>Neopterygii</taxon>
        <taxon>Teleostei</taxon>
        <taxon>Anguilliformes</taxon>
        <taxon>Anguillidae</taxon>
        <taxon>Anguilla</taxon>
    </lineage>
</organism>
<evidence type="ECO:0000256" key="1">
    <source>
        <dbReference type="SAM" id="MobiDB-lite"/>
    </source>
</evidence>
<reference evidence="2" key="2">
    <citation type="journal article" date="2015" name="Fish Shellfish Immunol.">
        <title>Early steps in the European eel (Anguilla anguilla)-Vibrio vulnificus interaction in the gills: Role of the RtxA13 toxin.</title>
        <authorList>
            <person name="Callol A."/>
            <person name="Pajuelo D."/>
            <person name="Ebbesson L."/>
            <person name="Teles M."/>
            <person name="MacKenzie S."/>
            <person name="Amaro C."/>
        </authorList>
    </citation>
    <scope>NUCLEOTIDE SEQUENCE</scope>
</reference>
<evidence type="ECO:0000313" key="2">
    <source>
        <dbReference type="EMBL" id="JAH86568.1"/>
    </source>
</evidence>
<sequence length="54" mass="6385">MAPYPVRVEVRGEESSPYRPQIQDTSLHRLRPNPQRIQRIFSSAFLRVQPMSYV</sequence>
<feature type="region of interest" description="Disordered" evidence="1">
    <location>
        <begin position="1"/>
        <end position="27"/>
    </location>
</feature>
<protein>
    <submittedName>
        <fullName evidence="2">Uncharacterized protein</fullName>
    </submittedName>
</protein>
<dbReference type="AlphaFoldDB" id="A0A0E9WAQ4"/>
<reference evidence="2" key="1">
    <citation type="submission" date="2014-11" db="EMBL/GenBank/DDBJ databases">
        <authorList>
            <person name="Amaro Gonzalez C."/>
        </authorList>
    </citation>
    <scope>NUCLEOTIDE SEQUENCE</scope>
</reference>
<dbReference type="EMBL" id="GBXM01022009">
    <property type="protein sequence ID" value="JAH86568.1"/>
    <property type="molecule type" value="Transcribed_RNA"/>
</dbReference>
<accession>A0A0E9WAQ4</accession>